<dbReference type="SMART" id="SM00220">
    <property type="entry name" value="S_TKc"/>
    <property type="match status" value="1"/>
</dbReference>
<accession>A0A7H9HJU3</accession>
<dbReference type="GO" id="GO:0032161">
    <property type="term" value="C:cleavage apparatus septin structure"/>
    <property type="evidence" value="ECO:0007669"/>
    <property type="project" value="UniProtKB-ARBA"/>
</dbReference>
<feature type="binding site" evidence="12">
    <location>
        <position position="117"/>
    </location>
    <ligand>
        <name>ATP</name>
        <dbReference type="ChEBI" id="CHEBI:30616"/>
    </ligand>
</feature>
<sequence>MVGGTPKRTAVKNSQPSSVAKKAARNAMLKVAGTTKVSPTQLERVVQSVNDATKRLSQPDSILSTSTTTKSSKRKSRDTVGPWKLGKTLGKGSSGRVRLAKNMETGQLAAIKIVPKKINSQCKNDMSSTFSASYASNCSNASTTMNTTANNYNNAGHSTVASNSYGIEREIVIMKLISHSNVLGLYEVWENKAELYLVLEYVDGGELFDYLVSKGRLCEREAVHYFKQIVQGVSYCHSFNICHRDLKPENLLLDKKNKTIKIADFGMAALEISNKLLQTSCGSPHYASPEIVMGKSYHGGPSDVWSCGIILFALLTGHLPFNDDNIKKLLLKVQSGKYQMPQNLSAEARDLIARILVVNPARRLTTEEILTHPLIVKYDGVMKSKKYRQIGNHMAQGKSNSDLHLLNNYGSKTISFTSKKDIDESILNNLQILWHGAARELIVAKLLQPKMSEEKIFYGLLLKYKENHTKKQPVDAEQSEEQMVSAPTEKTSDSDSQEDTSIPKLTKKSEFGEPEIEQERNDEALLPLPSASIPPAIPVFTASNSRTFKKSGSLLSLQSQKSLSGNPVLRSSSRKSLSRSNSKRTLQNSASKRSLYSSASISKRSLNLKDHVLTEHDSESSQIPPLPSLDSTNGFEYLCDQLLFGNGLDKILEEEEEEDKSLVSRRPRTGSCSSNTGFSEDRNDDKLLPINGSFSPAFLISSEKCVESQDSMNDNLAKEAFAKMPLQDITNTHTQPRTRQSKLKRDISQKSNLSNILDHHAIKKEYDLFSNSDLRASSVGQHSDRVHSLDPRRNVSQPASSDVVESLLRGFRSVSGSESRGTGGDWAYSRGSIFHDENKSTNFSGSVLKHEQRSAKESYVETDTKNSELDILAHSSAVQKDKSSLSNISFNTSATFKDLGAYLQGGNDSYAFQARSSLKPEPRKGTIKTDYSGKKLMSRRENNSLNDRGHHSHNCSVMSCEVDVMSDMSFAMEIPTNTFSAQAITISNRGSAEQVIADHENHQAEDERESANFLTYTPTTTYEENKMNIFEDPPVESDSMEITSSESDSSPNVHRKAVSIDTLNTTNVLPPTTNVRVSLYVNNNQSSAAALPRETTEQIISKFKLSPEKTLEPVIKSRFSNVVSKKDSHVVHRSESRLAMFKDVEEEEETQYSGASDVPDASTKDSSNNPRAGQPNRVTMLFDGEEAEQDGPACSEPLIQEKKSTTPHDFDAKPVKSHILQAVTPKREVKQKPTNQNLPYRDGRSKQSWISRIFGGFKQKSDEQKFIKRHITSISFDDAHTLTLNEFDKNAIDYLLKSCERRGSREKVEYDCKFSSGNFKFKIKIESDASTIITVKRKGRSRGEHAANAFEIFNGDVAKVIRQAEKKKSSA</sequence>
<feature type="region of interest" description="Disordered" evidence="13">
    <location>
        <begin position="915"/>
        <end position="937"/>
    </location>
</feature>
<protein>
    <recommendedName>
        <fullName evidence="3">non-specific serine/threonine protein kinase</fullName>
        <ecNumber evidence="3">2.7.11.1</ecNumber>
    </recommendedName>
</protein>
<dbReference type="InterPro" id="IPR017441">
    <property type="entry name" value="Protein_kinase_ATP_BS"/>
</dbReference>
<evidence type="ECO:0000256" key="8">
    <source>
        <dbReference type="ARBA" id="ARBA00022777"/>
    </source>
</evidence>
<evidence type="ECO:0000256" key="11">
    <source>
        <dbReference type="ARBA" id="ARBA00048679"/>
    </source>
</evidence>
<keyword evidence="7 12" id="KW-0547">Nucleotide-binding</keyword>
<gene>
    <name evidence="15" type="ORF">HG537_0A04050</name>
</gene>
<keyword evidence="9 12" id="KW-0067">ATP-binding</keyword>
<dbReference type="Gene3D" id="1.10.510.10">
    <property type="entry name" value="Transferase(Phosphotransferase) domain 1"/>
    <property type="match status" value="1"/>
</dbReference>
<feature type="compositionally biased region" description="Low complexity" evidence="13">
    <location>
        <begin position="84"/>
        <end position="95"/>
    </location>
</feature>
<feature type="compositionally biased region" description="Basic and acidic residues" evidence="13">
    <location>
        <begin position="782"/>
        <end position="793"/>
    </location>
</feature>
<feature type="region of interest" description="Disordered" evidence="13">
    <location>
        <begin position="655"/>
        <end position="684"/>
    </location>
</feature>
<feature type="compositionally biased region" description="Low complexity" evidence="13">
    <location>
        <begin position="578"/>
        <end position="594"/>
    </location>
</feature>
<keyword evidence="16" id="KW-1185">Reference proteome</keyword>
<feature type="region of interest" description="Disordered" evidence="13">
    <location>
        <begin position="727"/>
        <end position="747"/>
    </location>
</feature>
<evidence type="ECO:0000313" key="15">
    <source>
        <dbReference type="EMBL" id="QLQ78158.1"/>
    </source>
</evidence>
<evidence type="ECO:0000259" key="14">
    <source>
        <dbReference type="PROSITE" id="PS50011"/>
    </source>
</evidence>
<evidence type="ECO:0000256" key="7">
    <source>
        <dbReference type="ARBA" id="ARBA00022741"/>
    </source>
</evidence>
<dbReference type="PANTHER" id="PTHR24346">
    <property type="entry name" value="MAP/MICROTUBULE AFFINITY-REGULATING KINASE"/>
    <property type="match status" value="1"/>
</dbReference>
<evidence type="ECO:0000256" key="2">
    <source>
        <dbReference type="ARBA" id="ARBA00010791"/>
    </source>
</evidence>
<dbReference type="PROSITE" id="PS00108">
    <property type="entry name" value="PROTEIN_KINASE_ST"/>
    <property type="match status" value="1"/>
</dbReference>
<dbReference type="InterPro" id="IPR011009">
    <property type="entry name" value="Kinase-like_dom_sf"/>
</dbReference>
<evidence type="ECO:0000256" key="1">
    <source>
        <dbReference type="ARBA" id="ARBA00004266"/>
    </source>
</evidence>
<comment type="catalytic activity">
    <reaction evidence="10">
        <text>L-threonyl-[protein] + ATP = O-phospho-L-threonyl-[protein] + ADP + H(+)</text>
        <dbReference type="Rhea" id="RHEA:46608"/>
        <dbReference type="Rhea" id="RHEA-COMP:11060"/>
        <dbReference type="Rhea" id="RHEA-COMP:11605"/>
        <dbReference type="ChEBI" id="CHEBI:15378"/>
        <dbReference type="ChEBI" id="CHEBI:30013"/>
        <dbReference type="ChEBI" id="CHEBI:30616"/>
        <dbReference type="ChEBI" id="CHEBI:61977"/>
        <dbReference type="ChEBI" id="CHEBI:456216"/>
        <dbReference type="EC" id="2.7.11.1"/>
    </reaction>
</comment>
<evidence type="ECO:0000313" key="16">
    <source>
        <dbReference type="Proteomes" id="UP000510647"/>
    </source>
</evidence>
<evidence type="ECO:0000256" key="13">
    <source>
        <dbReference type="SAM" id="MobiDB-lite"/>
    </source>
</evidence>
<dbReference type="GO" id="GO:0004674">
    <property type="term" value="F:protein serine/threonine kinase activity"/>
    <property type="evidence" value="ECO:0007669"/>
    <property type="project" value="UniProtKB-KW"/>
</dbReference>
<feature type="compositionally biased region" description="Basic and acidic residues" evidence="13">
    <location>
        <begin position="507"/>
        <end position="523"/>
    </location>
</feature>
<dbReference type="PROSITE" id="PS00107">
    <property type="entry name" value="PROTEIN_KINASE_ATP"/>
    <property type="match status" value="1"/>
</dbReference>
<evidence type="ECO:0000256" key="5">
    <source>
        <dbReference type="ARBA" id="ARBA00022553"/>
    </source>
</evidence>
<evidence type="ECO:0000256" key="12">
    <source>
        <dbReference type="PROSITE-ProRule" id="PRU10141"/>
    </source>
</evidence>
<organism evidence="15 16">
    <name type="scientific">Torulaspora globosa</name>
    <dbReference type="NCBI Taxonomy" id="48254"/>
    <lineage>
        <taxon>Eukaryota</taxon>
        <taxon>Fungi</taxon>
        <taxon>Dikarya</taxon>
        <taxon>Ascomycota</taxon>
        <taxon>Saccharomycotina</taxon>
        <taxon>Saccharomycetes</taxon>
        <taxon>Saccharomycetales</taxon>
        <taxon>Saccharomycetaceae</taxon>
        <taxon>Torulaspora</taxon>
    </lineage>
</organism>
<feature type="region of interest" description="Disordered" evidence="13">
    <location>
        <begin position="57"/>
        <end position="96"/>
    </location>
</feature>
<dbReference type="GO" id="GO:0005524">
    <property type="term" value="F:ATP binding"/>
    <property type="evidence" value="ECO:0007669"/>
    <property type="project" value="UniProtKB-UniRule"/>
</dbReference>
<name>A0A7H9HJU3_9SACH</name>
<dbReference type="InterPro" id="IPR008271">
    <property type="entry name" value="Ser/Thr_kinase_AS"/>
</dbReference>
<dbReference type="Proteomes" id="UP000510647">
    <property type="component" value="Chromosome 1"/>
</dbReference>
<feature type="region of interest" description="Disordered" evidence="13">
    <location>
        <begin position="779"/>
        <end position="801"/>
    </location>
</feature>
<feature type="compositionally biased region" description="Low complexity" evidence="13">
    <location>
        <begin position="554"/>
        <end position="571"/>
    </location>
</feature>
<dbReference type="EMBL" id="CP059267">
    <property type="protein sequence ID" value="QLQ78158.1"/>
    <property type="molecule type" value="Genomic_DNA"/>
</dbReference>
<dbReference type="CDD" id="cd14081">
    <property type="entry name" value="STKc_BRSK1_2"/>
    <property type="match status" value="1"/>
</dbReference>
<evidence type="ECO:0000256" key="3">
    <source>
        <dbReference type="ARBA" id="ARBA00012513"/>
    </source>
</evidence>
<evidence type="ECO:0000256" key="9">
    <source>
        <dbReference type="ARBA" id="ARBA00022840"/>
    </source>
</evidence>
<dbReference type="Pfam" id="PF00069">
    <property type="entry name" value="Pkinase"/>
    <property type="match status" value="1"/>
</dbReference>
<feature type="region of interest" description="Disordered" evidence="13">
    <location>
        <begin position="1141"/>
        <end position="1176"/>
    </location>
</feature>
<feature type="region of interest" description="Disordered" evidence="13">
    <location>
        <begin position="471"/>
        <end position="529"/>
    </location>
</feature>
<comment type="catalytic activity">
    <reaction evidence="11">
        <text>L-seryl-[protein] + ATP = O-phospho-L-seryl-[protein] + ADP + H(+)</text>
        <dbReference type="Rhea" id="RHEA:17989"/>
        <dbReference type="Rhea" id="RHEA-COMP:9863"/>
        <dbReference type="Rhea" id="RHEA-COMP:11604"/>
        <dbReference type="ChEBI" id="CHEBI:15378"/>
        <dbReference type="ChEBI" id="CHEBI:29999"/>
        <dbReference type="ChEBI" id="CHEBI:30616"/>
        <dbReference type="ChEBI" id="CHEBI:83421"/>
        <dbReference type="ChEBI" id="CHEBI:456216"/>
        <dbReference type="EC" id="2.7.11.1"/>
    </reaction>
</comment>
<reference evidence="15 16" key="1">
    <citation type="submission" date="2020-06" db="EMBL/GenBank/DDBJ databases">
        <title>The yeast mating-type switching endonuclease HO is a domesticated member of an unorthodox homing genetic element family.</title>
        <authorList>
            <person name="Coughlan A.Y."/>
            <person name="Lombardi L."/>
            <person name="Braun-Galleani S."/>
            <person name="Martos A.R."/>
            <person name="Galeote V."/>
            <person name="Bigey F."/>
            <person name="Dequin S."/>
            <person name="Byrne K.P."/>
            <person name="Wolfe K.H."/>
        </authorList>
    </citation>
    <scope>NUCLEOTIDE SEQUENCE [LARGE SCALE GENOMIC DNA]</scope>
    <source>
        <strain evidence="15 16">CBS2947</strain>
    </source>
</reference>
<comment type="similarity">
    <text evidence="2">Belongs to the protein kinase superfamily. CAMK Ser/Thr protein kinase family. NIM1 subfamily.</text>
</comment>
<evidence type="ECO:0000256" key="4">
    <source>
        <dbReference type="ARBA" id="ARBA00022527"/>
    </source>
</evidence>
<feature type="compositionally biased region" description="Polar residues" evidence="13">
    <location>
        <begin position="728"/>
        <end position="738"/>
    </location>
</feature>
<keyword evidence="4" id="KW-0723">Serine/threonine-protein kinase</keyword>
<feature type="region of interest" description="Disordered" evidence="13">
    <location>
        <begin position="554"/>
        <end position="594"/>
    </location>
</feature>
<dbReference type="PROSITE" id="PS50011">
    <property type="entry name" value="PROTEIN_KINASE_DOM"/>
    <property type="match status" value="1"/>
</dbReference>
<dbReference type="GO" id="GO:0044879">
    <property type="term" value="P:mitotic morphogenesis checkpoint signaling"/>
    <property type="evidence" value="ECO:0007669"/>
    <property type="project" value="UniProtKB-ARBA"/>
</dbReference>
<dbReference type="GO" id="GO:0000399">
    <property type="term" value="C:cellular bud neck septin structure"/>
    <property type="evidence" value="ECO:0007669"/>
    <property type="project" value="UniProtKB-ARBA"/>
</dbReference>
<keyword evidence="6" id="KW-0808">Transferase</keyword>
<feature type="region of interest" description="Disordered" evidence="13">
    <location>
        <begin position="1"/>
        <end position="24"/>
    </location>
</feature>
<feature type="domain" description="Protein kinase" evidence="14">
    <location>
        <begin position="83"/>
        <end position="375"/>
    </location>
</feature>
<keyword evidence="5" id="KW-0597">Phosphoprotein</keyword>
<dbReference type="FunFam" id="1.10.510.10:FF:000394">
    <property type="entry name" value="Serine/threonine-protein kinase HSL1"/>
    <property type="match status" value="1"/>
</dbReference>
<dbReference type="PANTHER" id="PTHR24346:SF110">
    <property type="entry name" value="NON-SPECIFIC SERINE_THREONINE PROTEIN KINASE"/>
    <property type="match status" value="1"/>
</dbReference>
<comment type="subcellular location">
    <subcellularLocation>
        <location evidence="1">Bud neck</location>
    </subcellularLocation>
</comment>
<dbReference type="OrthoDB" id="504170at2759"/>
<evidence type="ECO:0000256" key="6">
    <source>
        <dbReference type="ARBA" id="ARBA00022679"/>
    </source>
</evidence>
<dbReference type="SUPFAM" id="SSF56112">
    <property type="entry name" value="Protein kinase-like (PK-like)"/>
    <property type="match status" value="1"/>
</dbReference>
<dbReference type="InterPro" id="IPR000719">
    <property type="entry name" value="Prot_kinase_dom"/>
</dbReference>
<keyword evidence="8" id="KW-0418">Kinase</keyword>
<evidence type="ECO:0000256" key="10">
    <source>
        <dbReference type="ARBA" id="ARBA00047899"/>
    </source>
</evidence>
<dbReference type="Gene3D" id="3.30.200.20">
    <property type="entry name" value="Phosphorylase Kinase, domain 1"/>
    <property type="match status" value="1"/>
</dbReference>
<proteinExistence type="inferred from homology"/>
<dbReference type="GO" id="GO:0005940">
    <property type="term" value="C:septin ring"/>
    <property type="evidence" value="ECO:0007669"/>
    <property type="project" value="UniProtKB-ARBA"/>
</dbReference>
<dbReference type="EC" id="2.7.11.1" evidence="3"/>